<protein>
    <recommendedName>
        <fullName evidence="1">GmrSD restriction endonucleases N-terminal domain-containing protein</fullName>
    </recommendedName>
</protein>
<evidence type="ECO:0000313" key="3">
    <source>
        <dbReference type="Proteomes" id="UP000005813"/>
    </source>
</evidence>
<feature type="domain" description="GmrSD restriction endonucleases N-terminal" evidence="1">
    <location>
        <begin position="31"/>
        <end position="244"/>
    </location>
</feature>
<organism evidence="2 3">
    <name type="scientific">Campylobacter upsaliensis JV21</name>
    <dbReference type="NCBI Taxonomy" id="888826"/>
    <lineage>
        <taxon>Bacteria</taxon>
        <taxon>Pseudomonadati</taxon>
        <taxon>Campylobacterota</taxon>
        <taxon>Epsilonproteobacteria</taxon>
        <taxon>Campylobacterales</taxon>
        <taxon>Campylobacteraceae</taxon>
        <taxon>Campylobacter</taxon>
    </lineage>
</organism>
<dbReference type="Pfam" id="PF03235">
    <property type="entry name" value="GmrSD_N"/>
    <property type="match status" value="1"/>
</dbReference>
<gene>
    <name evidence="2" type="ORF">HMPREF9400_1162</name>
</gene>
<evidence type="ECO:0000313" key="2">
    <source>
        <dbReference type="EMBL" id="EFU71623.1"/>
    </source>
</evidence>
<comment type="caution">
    <text evidence="2">The sequence shown here is derived from an EMBL/GenBank/DDBJ whole genome shotgun (WGS) entry which is preliminary data.</text>
</comment>
<proteinExistence type="predicted"/>
<dbReference type="Proteomes" id="UP000005813">
    <property type="component" value="Unassembled WGS sequence"/>
</dbReference>
<evidence type="ECO:0000259" key="1">
    <source>
        <dbReference type="Pfam" id="PF03235"/>
    </source>
</evidence>
<accession>A0A828QVH2</accession>
<dbReference type="EMBL" id="AEPU01000022">
    <property type="protein sequence ID" value="EFU71623.1"/>
    <property type="molecule type" value="Genomic_DNA"/>
</dbReference>
<dbReference type="PANTHER" id="PTHR35149:SF2">
    <property type="entry name" value="DUF262 DOMAIN-CONTAINING PROTEIN"/>
    <property type="match status" value="1"/>
</dbReference>
<sequence length="763" mass="91109">MFLEKKIKKIILRRLKNIWKDILKEREMYNLKKLLENNKVEIPMLQRDYAQGRVSQNKVANEFLDSIFSVLSGKKQSLHIDFIYGYKENGKFLLIDGQQRITTLWLLHFYLYKNADSLEEIKELLKNFSYNTRKSSAKFCKNLLKEDFDIKKNPSDAIKAKGGEFEKEENLNNDPTIKAMLHMLDLIFERIKNVKDFKKLIANLDNITFDLFDMGEFGLGEELYIKMNARGKQLSKYENLKSFIEKDSKISKEFKLLESIDTTWSDYFFDAKNIKDFDKRGNNFLHYATLFFILEEGKEMGNDKPDQPVNEFYSPLQNIDNIKLLDRVVKLCMLFDELQIAETLKIEHSSFFINKNKETLNYADVCYFFSILFFVKENREIEKIDKNALNDYLRVCRHFIENHLLDKEEHIPNFFKLLRHLSQGHSSIYQFLIDNPTYNFHSNIYRLEVRKAKLILKSRQNKDGWEEILNQVSQHRVLNGWVDFLLDFSDESFVYEQYNQNGETLEKPNFEKFKQYANVTMELLNKEDFLNNHLTLFQRAFLCVGNFSFYSTNWFYGNSPADLFRDREALNWILKGNKNDSKLPYFKIFLDDLLKIESGNLENKLQQIVEEIDLTQKEWWQQLLIGEKELFNFFNKKKETFQRYCRIRYFDKDRKLITKKLENIGKVELLPGLRNRTNVRDLLDYGFYCYCKKKEMGLSSYECKEEQYGKIVESHFSLNNVKVLCDSIEQKIVFGDKEYKINLEKGNNIFIEFDRILKLINES</sequence>
<reference evidence="2 3" key="1">
    <citation type="submission" date="2010-12" db="EMBL/GenBank/DDBJ databases">
        <authorList>
            <person name="Muzny D."/>
            <person name="Qin X."/>
            <person name="Buhay C."/>
            <person name="Dugan-Rocha S."/>
            <person name="Ding Y."/>
            <person name="Chen G."/>
            <person name="Hawes A."/>
            <person name="Holder M."/>
            <person name="Jhangiani S."/>
            <person name="Johnson A."/>
            <person name="Khan Z."/>
            <person name="Li Z."/>
            <person name="Liu W."/>
            <person name="Liu X."/>
            <person name="Perez L."/>
            <person name="Shen H."/>
            <person name="Wang Q."/>
            <person name="Watt J."/>
            <person name="Xi L."/>
            <person name="Xin Y."/>
            <person name="Zhou J."/>
            <person name="Deng J."/>
            <person name="Jiang H."/>
            <person name="Liu Y."/>
            <person name="Qu J."/>
            <person name="Song X.-Z."/>
            <person name="Zhang L."/>
            <person name="Villasana D."/>
            <person name="Johnson A."/>
            <person name="Liu J."/>
            <person name="Liyanage D."/>
            <person name="Lorensuhewa L."/>
            <person name="Robinson T."/>
            <person name="Song A."/>
            <person name="Song B.-B."/>
            <person name="Dinh H."/>
            <person name="Thornton R."/>
            <person name="Coyle M."/>
            <person name="Francisco L."/>
            <person name="Jackson L."/>
            <person name="Javaid M."/>
            <person name="Korchina V."/>
            <person name="Kovar C."/>
            <person name="Mata R."/>
            <person name="Mathew T."/>
            <person name="Ngo R."/>
            <person name="Nguyen L."/>
            <person name="Nguyen N."/>
            <person name="Okwuonu G."/>
            <person name="Ongeri F."/>
            <person name="Pham C."/>
            <person name="Simmons D."/>
            <person name="Wilczek-Boney K."/>
            <person name="Hale W."/>
            <person name="Jakkamsetti A."/>
            <person name="Pham P."/>
            <person name="Ruth R."/>
            <person name="San Lucas F."/>
            <person name="Warren J."/>
            <person name="Zhang J."/>
            <person name="Zhao Z."/>
            <person name="Zhou C."/>
            <person name="Zhu D."/>
            <person name="Lee S."/>
            <person name="Bess C."/>
            <person name="Blankenburg K."/>
            <person name="Forbes L."/>
            <person name="Fu Q."/>
            <person name="Gubbala S."/>
            <person name="Hirani K."/>
            <person name="Jayaseelan J.C."/>
            <person name="Lara F."/>
            <person name="Munidasa M."/>
            <person name="Palculict T."/>
            <person name="Patil S."/>
            <person name="Pu L.-L."/>
            <person name="Saada N."/>
            <person name="Tang L."/>
            <person name="Weissenberger G."/>
            <person name="Zhu Y."/>
            <person name="Hemphill L."/>
            <person name="Shang Y."/>
            <person name="Youmans B."/>
            <person name="Ayvaz T."/>
            <person name="Ross M."/>
            <person name="Santibanez J."/>
            <person name="Aqrawi P."/>
            <person name="Gross S."/>
            <person name="Joshi V."/>
            <person name="Fowler G."/>
            <person name="Nazareth L."/>
            <person name="Reid J."/>
            <person name="Worley K."/>
            <person name="Petrosino J."/>
            <person name="Highlander S."/>
            <person name="Gibbs R."/>
        </authorList>
    </citation>
    <scope>NUCLEOTIDE SEQUENCE [LARGE SCALE GENOMIC DNA]</scope>
    <source>
        <strain evidence="2 3">JV21</strain>
    </source>
</reference>
<dbReference type="PANTHER" id="PTHR35149">
    <property type="entry name" value="SLL5132 PROTEIN"/>
    <property type="match status" value="1"/>
</dbReference>
<name>A0A828QVH2_CAMUP</name>
<dbReference type="InterPro" id="IPR004919">
    <property type="entry name" value="GmrSD_N"/>
</dbReference>
<dbReference type="AlphaFoldDB" id="A0A828QVH2"/>